<dbReference type="SMART" id="SM00638">
    <property type="entry name" value="LPD_N"/>
    <property type="match status" value="1"/>
</dbReference>
<dbReference type="SMART" id="SM01169">
    <property type="entry name" value="DUF1943"/>
    <property type="match status" value="1"/>
</dbReference>
<feature type="domain" description="VWFD" evidence="10">
    <location>
        <begin position="1462"/>
        <end position="1638"/>
    </location>
</feature>
<feature type="signal peptide" evidence="8">
    <location>
        <begin position="1"/>
        <end position="15"/>
    </location>
</feature>
<dbReference type="Gene3D" id="2.20.90.10">
    <property type="entry name" value="Vitellinogen, beta-sheet shell domain"/>
    <property type="match status" value="1"/>
</dbReference>
<keyword evidence="1" id="KW-0597">Phosphoprotein</keyword>
<dbReference type="PANTHER" id="PTHR23345">
    <property type="entry name" value="VITELLOGENIN-RELATED"/>
    <property type="match status" value="1"/>
</dbReference>
<dbReference type="Pfam" id="PF01347">
    <property type="entry name" value="Vitellogenin_N"/>
    <property type="match status" value="1"/>
</dbReference>
<dbReference type="InterPro" id="IPR011030">
    <property type="entry name" value="Lipovitellin_superhlx_dom"/>
</dbReference>
<feature type="region of interest" description="Disordered" evidence="7">
    <location>
        <begin position="1093"/>
        <end position="1169"/>
    </location>
</feature>
<evidence type="ECO:0000256" key="8">
    <source>
        <dbReference type="SAM" id="SignalP"/>
    </source>
</evidence>
<evidence type="ECO:0000256" key="5">
    <source>
        <dbReference type="ARBA" id="ARBA00023180"/>
    </source>
</evidence>
<dbReference type="OrthoDB" id="5956066at2759"/>
<evidence type="ECO:0000259" key="9">
    <source>
        <dbReference type="PROSITE" id="PS51211"/>
    </source>
</evidence>
<comment type="caution">
    <text evidence="6">Lacks conserved residue(s) required for the propagation of feature annotation.</text>
</comment>
<evidence type="ECO:0000256" key="3">
    <source>
        <dbReference type="ARBA" id="ARBA00022761"/>
    </source>
</evidence>
<feature type="region of interest" description="Disordered" evidence="7">
    <location>
        <begin position="1202"/>
        <end position="1243"/>
    </location>
</feature>
<evidence type="ECO:0000256" key="1">
    <source>
        <dbReference type="ARBA" id="ARBA00022553"/>
    </source>
</evidence>
<evidence type="ECO:0000256" key="4">
    <source>
        <dbReference type="ARBA" id="ARBA00023157"/>
    </source>
</evidence>
<evidence type="ECO:0008006" key="13">
    <source>
        <dbReference type="Google" id="ProtNLM"/>
    </source>
</evidence>
<dbReference type="PROSITE" id="PS51211">
    <property type="entry name" value="VITELLOGENIN"/>
    <property type="match status" value="1"/>
</dbReference>
<dbReference type="SUPFAM" id="SSF48431">
    <property type="entry name" value="Lipovitellin-phosvitin complex, superhelical domain"/>
    <property type="match status" value="1"/>
</dbReference>
<comment type="caution">
    <text evidence="11">The sequence shown here is derived from an EMBL/GenBank/DDBJ whole genome shotgun (WGS) entry which is preliminary data.</text>
</comment>
<dbReference type="FunFam" id="2.30.230.10:FF:000002">
    <property type="entry name" value="Vitellogenin 7"/>
    <property type="match status" value="1"/>
</dbReference>
<protein>
    <recommendedName>
        <fullName evidence="13">Phosvitin</fullName>
    </recommendedName>
</protein>
<evidence type="ECO:0000259" key="10">
    <source>
        <dbReference type="PROSITE" id="PS51233"/>
    </source>
</evidence>
<dbReference type="SMART" id="SM01170">
    <property type="entry name" value="DUF1944"/>
    <property type="match status" value="1"/>
</dbReference>
<dbReference type="Pfam" id="PF09175">
    <property type="entry name" value="Vit_b-sht_shell"/>
    <property type="match status" value="1"/>
</dbReference>
<keyword evidence="5" id="KW-0325">Glycoprotein</keyword>
<dbReference type="InterPro" id="IPR015817">
    <property type="entry name" value="Vitellinogen_open_b-sht_sub1"/>
</dbReference>
<feature type="compositionally biased region" description="Low complexity" evidence="7">
    <location>
        <begin position="1096"/>
        <end position="1129"/>
    </location>
</feature>
<evidence type="ECO:0000313" key="12">
    <source>
        <dbReference type="Proteomes" id="UP001152622"/>
    </source>
</evidence>
<dbReference type="EMBL" id="JAINUF010000002">
    <property type="protein sequence ID" value="KAJ8376407.1"/>
    <property type="molecule type" value="Genomic_DNA"/>
</dbReference>
<evidence type="ECO:0000256" key="6">
    <source>
        <dbReference type="PROSITE-ProRule" id="PRU00557"/>
    </source>
</evidence>
<keyword evidence="2 8" id="KW-0732">Signal</keyword>
<dbReference type="GO" id="GO:0032355">
    <property type="term" value="P:response to estradiol"/>
    <property type="evidence" value="ECO:0007669"/>
    <property type="project" value="TreeGrafter"/>
</dbReference>
<dbReference type="GO" id="GO:0071391">
    <property type="term" value="P:cellular response to estrogen stimulus"/>
    <property type="evidence" value="ECO:0007669"/>
    <property type="project" value="TreeGrafter"/>
</dbReference>
<dbReference type="InterPro" id="IPR050733">
    <property type="entry name" value="Vitellogenin/Apolipophorin"/>
</dbReference>
<dbReference type="Pfam" id="PF09172">
    <property type="entry name" value="Vit_open_b-sht"/>
    <property type="match status" value="1"/>
</dbReference>
<dbReference type="Gene3D" id="2.20.50.20">
    <property type="entry name" value="Lipovitellin. Chain A, domain 3"/>
    <property type="match status" value="2"/>
</dbReference>
<dbReference type="InterPro" id="IPR015255">
    <property type="entry name" value="Vitellinogen_open_b-sht"/>
</dbReference>
<dbReference type="InterPro" id="IPR015816">
    <property type="entry name" value="Vitellinogen_b-sht_N"/>
</dbReference>
<dbReference type="InterPro" id="IPR001846">
    <property type="entry name" value="VWF_type-D"/>
</dbReference>
<dbReference type="SMART" id="SM00216">
    <property type="entry name" value="VWD"/>
    <property type="match status" value="1"/>
</dbReference>
<feature type="disulfide bond" evidence="6">
    <location>
        <begin position="204"/>
        <end position="207"/>
    </location>
</feature>
<evidence type="ECO:0000313" key="11">
    <source>
        <dbReference type="EMBL" id="KAJ8376407.1"/>
    </source>
</evidence>
<keyword evidence="12" id="KW-1185">Reference proteome</keyword>
<sequence length="1732" mass="186243">MRAVVFALTLALVASQEVKLAPDFGTSKTYVYKYEAVVLGGLPEAGLARAGVKVSSKILISAVAQNTYLLKLMDPQIFEYSGIWPTDPFIPATKLTQALAAQLLIPIKFEYANGVVGKVFAPAGVSATVLNIHRGILNILQLNIKKTQNVYELQEAGAQGICKTDYVISEDAKAERIYITKSKDLNNCQERIMKDIGMAYTETCVRCQQMGKSLRGAAAYNYIMKPTAAGALIAEATVRELHQFTPFNEMTGAAQMEARQVMTFLETQNVAIQPIQADYIARGSLAYEFASEILQTPIQLIRISNAQTQIVEILNHLVANNMAAVHEDAPLKFVQLVQLLRVASYESIDAIWAQFKAKPAFRRWILDAVPAIGTSAALKFIKEKFLAGEVTTAEGAQALLAAVQMVKADLPTIELAANLVFNPKIQTNPILREIAMLGYGSMVFKFCAAHPSCPADVIKPVLDIAADAIAKANVAEITLALKVLGNAGHPAGIKTIMKLLPGFGTAAAALPISVHADAVMALRNVAKFERRRVQELAMQLFMDRAVHPEVRMVACVVLFETRPTMGLVAAIADALQKETSLQVASFTYSHMKALTRSTVPELAPVAAACNVAVKILSPKLDRLSYRFSKAIHLDIYSTNLMAGAAASAFIVNDAATILPRAVVAKLRAYFAGAAANVLEFGVRTEGIQEALLKSPAAAAAASGAANRINKMRRVMKALAHWKAAPGNQPLASMYFKLFGQEIAFLNIDKAMIEQAMQYTTGAAAEHSMVKYVLNALQSGATIQWAKPLLAAEVRRIFPTSAGVPMELSLYTTAVAAAAANIKATLTPAPAETFHVAQLLNTDIQLQAEITPSIAMHTFGVMGVNTAFIQAAVMAKAKVHTIIPLKLAARIDINKGNFKFEAFPIQALDHVAAVRFETVAVARNVEDAASARSTPMLPAALAAQLSKEKFTSKAAVSAAGGWSRSSEIIYSDVAANAGPKLKAISATVQKKFCAMFSTFGLTACIDVESQNAAFMRDSPLYTLVGKHAIIVAIKPAAAEPAIEKVLIELQVGPKAASKIIRLITLRDEEETPEGKTVLLKLKRILDTGIKNRMRNVSSSSSSHSSSSRRAVSLSKSTHSSSSSSSSSSSAAHHKKNSKHLASAGKIMQSSSSSSSSRKSPKGSKKISASAWSVSRSVSSSSSRMSRAEIYDYKFTKNHIHQHAVSKGISRARVSSSSSSVGSRVSGKVSRSVSSSSRSGVSKSVSNSVSRSTAASFQAIYNKNRYLGDAVPPAMAIIVRAVRADGKMQGYQIAAYMDATAARVQVIMAALAENENWKMCADGILLSKHKAMAKIGWGAECQEYAAVVKAETGMMGASPAARIKLEWTKIPSAVKEYANKISEYIPGAALMAGINEGRPKNSAGQIKLTVAATSERTINVIMKTPRMTLYKLAVPLPIALPIGAGAAARAQLDIAGIIAEVSGVQCSLANDTLTTFNNRRYRNEMPISCYQVLAQDCTPELKFMVLMKKDPASEQHHITVKLADMDVDLYPSDSEVRMKINGKEVPTTSLPYEHPTGSIVIGQNGDGLSLYAASHGLHEVYFDRNTWKVRAVDWMKGQTCGICGKADGEVRQEFRTPSGRLTKNALSFAHSWVLPVESCRDASQCNIKQESVKLEKQMILDGQESKCYSVEPVLRCLPGCSPQRTTPVTVGFHCIPADSRVNRSEGLSSIGEKTVDLRETVEAHLACRCTEVCA</sequence>
<dbReference type="Gene3D" id="2.30.230.10">
    <property type="entry name" value="Lipovitellin, beta-sheet shell regions, chain A"/>
    <property type="match status" value="1"/>
</dbReference>
<organism evidence="11 12">
    <name type="scientific">Synaphobranchus kaupii</name>
    <name type="common">Kaup's arrowtooth eel</name>
    <dbReference type="NCBI Taxonomy" id="118154"/>
    <lineage>
        <taxon>Eukaryota</taxon>
        <taxon>Metazoa</taxon>
        <taxon>Chordata</taxon>
        <taxon>Craniata</taxon>
        <taxon>Vertebrata</taxon>
        <taxon>Euteleostomi</taxon>
        <taxon>Actinopterygii</taxon>
        <taxon>Neopterygii</taxon>
        <taxon>Teleostei</taxon>
        <taxon>Anguilliformes</taxon>
        <taxon>Synaphobranchidae</taxon>
        <taxon>Synaphobranchus</taxon>
    </lineage>
</organism>
<proteinExistence type="predicted"/>
<keyword evidence="3" id="KW-0758">Storage protein</keyword>
<gene>
    <name evidence="11" type="ORF">SKAU_G00069870</name>
</gene>
<feature type="chain" id="PRO_5040380949" description="Phosvitin" evidence="8">
    <location>
        <begin position="16"/>
        <end position="1732"/>
    </location>
</feature>
<dbReference type="GO" id="GO:0005319">
    <property type="term" value="F:lipid transporter activity"/>
    <property type="evidence" value="ECO:0007669"/>
    <property type="project" value="InterPro"/>
</dbReference>
<dbReference type="SUPFAM" id="SSF56968">
    <property type="entry name" value="Lipovitellin-phosvitin complex, beta-sheet shell regions"/>
    <property type="match status" value="3"/>
</dbReference>
<dbReference type="GO" id="GO:0045735">
    <property type="term" value="F:nutrient reservoir activity"/>
    <property type="evidence" value="ECO:0007669"/>
    <property type="project" value="UniProtKB-KW"/>
</dbReference>
<dbReference type="InterPro" id="IPR015819">
    <property type="entry name" value="Lipid_transp_b-sht_shell"/>
</dbReference>
<dbReference type="FunFam" id="2.20.90.10:FF:000001">
    <property type="entry name" value="Vitellogenin 7"/>
    <property type="match status" value="1"/>
</dbReference>
<feature type="compositionally biased region" description="Low complexity" evidence="7">
    <location>
        <begin position="1138"/>
        <end position="1156"/>
    </location>
</feature>
<dbReference type="Gene3D" id="2.20.80.10">
    <property type="entry name" value="Lipovitellin-phosvitin complex, chain A, domain 4"/>
    <property type="match status" value="1"/>
</dbReference>
<evidence type="ECO:0000256" key="2">
    <source>
        <dbReference type="ARBA" id="ARBA00022729"/>
    </source>
</evidence>
<evidence type="ECO:0000256" key="7">
    <source>
        <dbReference type="SAM" id="MobiDB-lite"/>
    </source>
</evidence>
<name>A0A9Q1G7L4_SYNKA</name>
<dbReference type="InterPro" id="IPR015258">
    <property type="entry name" value="Vitellinogen_b-sht_shell"/>
</dbReference>
<dbReference type="PROSITE" id="PS51233">
    <property type="entry name" value="VWFD"/>
    <property type="match status" value="1"/>
</dbReference>
<feature type="domain" description="Vitellogenin" evidence="9">
    <location>
        <begin position="24"/>
        <end position="662"/>
    </location>
</feature>
<dbReference type="Proteomes" id="UP001152622">
    <property type="component" value="Chromosome 2"/>
</dbReference>
<feature type="compositionally biased region" description="Low complexity" evidence="7">
    <location>
        <begin position="1204"/>
        <end position="1243"/>
    </location>
</feature>
<keyword evidence="4 6" id="KW-1015">Disulfide bond</keyword>
<dbReference type="FunFam" id="1.25.10.20:FF:000002">
    <property type="entry name" value="Vitellogenin 7"/>
    <property type="match status" value="1"/>
</dbReference>
<dbReference type="PANTHER" id="PTHR23345:SF9">
    <property type="entry name" value="VITELLOGENIN-RELATED"/>
    <property type="match status" value="1"/>
</dbReference>
<dbReference type="Pfam" id="PF00094">
    <property type="entry name" value="VWD"/>
    <property type="match status" value="1"/>
</dbReference>
<accession>A0A9Q1G7L4</accession>
<dbReference type="InterPro" id="IPR037088">
    <property type="entry name" value="Vitellinogen_b-sht_shell_sf"/>
</dbReference>
<dbReference type="InterPro" id="IPR001747">
    <property type="entry name" value="Vitellogenin_N"/>
</dbReference>
<feature type="disulfide bond" evidence="6">
    <location>
        <begin position="162"/>
        <end position="188"/>
    </location>
</feature>
<dbReference type="Gene3D" id="1.25.10.20">
    <property type="entry name" value="Vitellinogen, superhelical"/>
    <property type="match status" value="1"/>
</dbReference>
<reference evidence="11" key="1">
    <citation type="journal article" date="2023" name="Science">
        <title>Genome structures resolve the early diversification of teleost fishes.</title>
        <authorList>
            <person name="Parey E."/>
            <person name="Louis A."/>
            <person name="Montfort J."/>
            <person name="Bouchez O."/>
            <person name="Roques C."/>
            <person name="Iampietro C."/>
            <person name="Lluch J."/>
            <person name="Castinel A."/>
            <person name="Donnadieu C."/>
            <person name="Desvignes T."/>
            <person name="Floi Bucao C."/>
            <person name="Jouanno E."/>
            <person name="Wen M."/>
            <person name="Mejri S."/>
            <person name="Dirks R."/>
            <person name="Jansen H."/>
            <person name="Henkel C."/>
            <person name="Chen W.J."/>
            <person name="Zahm M."/>
            <person name="Cabau C."/>
            <person name="Klopp C."/>
            <person name="Thompson A.W."/>
            <person name="Robinson-Rechavi M."/>
            <person name="Braasch I."/>
            <person name="Lecointre G."/>
            <person name="Bobe J."/>
            <person name="Postlethwait J.H."/>
            <person name="Berthelot C."/>
            <person name="Roest Crollius H."/>
            <person name="Guiguen Y."/>
        </authorList>
    </citation>
    <scope>NUCLEOTIDE SEQUENCE</scope>
    <source>
        <strain evidence="11">WJC10195</strain>
    </source>
</reference>